<reference evidence="7" key="1">
    <citation type="submission" date="2021-05" db="EMBL/GenBank/DDBJ databases">
        <authorList>
            <person name="Tanabe Y."/>
        </authorList>
    </citation>
    <scope>NUCLEOTIDE SEQUENCE</scope>
    <source>
        <strain evidence="7">BOTRYCO-1</strain>
    </source>
</reference>
<dbReference type="InterPro" id="IPR002810">
    <property type="entry name" value="NfeD-like_C"/>
</dbReference>
<evidence type="ECO:0000256" key="2">
    <source>
        <dbReference type="ARBA" id="ARBA00022692"/>
    </source>
</evidence>
<keyword evidence="8" id="KW-1185">Reference proteome</keyword>
<keyword evidence="2 5" id="KW-0812">Transmembrane</keyword>
<evidence type="ECO:0000256" key="3">
    <source>
        <dbReference type="ARBA" id="ARBA00022989"/>
    </source>
</evidence>
<reference evidence="7" key="2">
    <citation type="journal article" date="2023" name="ISME Commun">
        <title>Characterization of a bloom-associated alphaproteobacterial lineage, 'Candidatus Phycosocius': insights into freshwater algal-bacterial interactions.</title>
        <authorList>
            <person name="Tanabe Y."/>
            <person name="Yamaguchi H."/>
            <person name="Yoshida M."/>
            <person name="Kai A."/>
            <person name="Okazaki Y."/>
        </authorList>
    </citation>
    <scope>NUCLEOTIDE SEQUENCE</scope>
    <source>
        <strain evidence="7">BOTRYCO-1</strain>
    </source>
</reference>
<comment type="subcellular location">
    <subcellularLocation>
        <location evidence="1">Membrane</location>
        <topology evidence="1">Multi-pass membrane protein</topology>
    </subcellularLocation>
</comment>
<keyword evidence="4 5" id="KW-0472">Membrane</keyword>
<protein>
    <submittedName>
        <fullName evidence="7">Membrane protein</fullName>
    </submittedName>
</protein>
<dbReference type="InterPro" id="IPR012340">
    <property type="entry name" value="NA-bd_OB-fold"/>
</dbReference>
<organism evidence="7 8">
    <name type="scientific">Candidatus Phycosocius spiralis</name>
    <dbReference type="NCBI Taxonomy" id="2815099"/>
    <lineage>
        <taxon>Bacteria</taxon>
        <taxon>Pseudomonadati</taxon>
        <taxon>Pseudomonadota</taxon>
        <taxon>Alphaproteobacteria</taxon>
        <taxon>Caulobacterales</taxon>
        <taxon>Caulobacterales incertae sedis</taxon>
        <taxon>Candidatus Phycosocius</taxon>
    </lineage>
</organism>
<evidence type="ECO:0000313" key="8">
    <source>
        <dbReference type="Proteomes" id="UP001161064"/>
    </source>
</evidence>
<dbReference type="RefSeq" id="WP_284360165.1">
    <property type="nucleotide sequence ID" value="NZ_BPFZ01000008.1"/>
</dbReference>
<gene>
    <name evidence="7" type="ORF">PsB1_1470</name>
</gene>
<feature type="transmembrane region" description="Helical" evidence="5">
    <location>
        <begin position="6"/>
        <end position="26"/>
    </location>
</feature>
<dbReference type="EMBL" id="BPFZ01000008">
    <property type="protein sequence ID" value="GIU67316.1"/>
    <property type="molecule type" value="Genomic_DNA"/>
</dbReference>
<dbReference type="Gene3D" id="2.40.50.140">
    <property type="entry name" value="Nucleic acid-binding proteins"/>
    <property type="match status" value="1"/>
</dbReference>
<feature type="transmembrane region" description="Helical" evidence="5">
    <location>
        <begin position="57"/>
        <end position="75"/>
    </location>
</feature>
<dbReference type="PANTHER" id="PTHR33507:SF3">
    <property type="entry name" value="INNER MEMBRANE PROTEIN YBBJ"/>
    <property type="match status" value="1"/>
</dbReference>
<accession>A0ABQ4PW85</accession>
<dbReference type="PANTHER" id="PTHR33507">
    <property type="entry name" value="INNER MEMBRANE PROTEIN YBBJ"/>
    <property type="match status" value="1"/>
</dbReference>
<evidence type="ECO:0000256" key="4">
    <source>
        <dbReference type="ARBA" id="ARBA00023136"/>
    </source>
</evidence>
<comment type="caution">
    <text evidence="7">The sequence shown here is derived from an EMBL/GenBank/DDBJ whole genome shotgun (WGS) entry which is preliminary data.</text>
</comment>
<keyword evidence="3 5" id="KW-1133">Transmembrane helix</keyword>
<name>A0ABQ4PW85_9PROT</name>
<feature type="domain" description="NfeD-like C-terminal" evidence="6">
    <location>
        <begin position="99"/>
        <end position="152"/>
    </location>
</feature>
<evidence type="ECO:0000256" key="5">
    <source>
        <dbReference type="SAM" id="Phobius"/>
    </source>
</evidence>
<sequence>MDSFIAAWPGFGPLSWLALGAILLAVELLTGTAYLLWMAAAAALTAALTAIFPELGIAFQLVAFACLAMSTMVLGRRFFSPMVTPSQSPGLNLPILRHLGQTAVSVTPFVGGEGRVRIGDTEWAAKTDDQSSPKEGAIVVVTGVEGAIMHVKAVD</sequence>
<dbReference type="InterPro" id="IPR052165">
    <property type="entry name" value="Membrane_assoc_protease"/>
</dbReference>
<evidence type="ECO:0000259" key="6">
    <source>
        <dbReference type="Pfam" id="PF01957"/>
    </source>
</evidence>
<dbReference type="Proteomes" id="UP001161064">
    <property type="component" value="Unassembled WGS sequence"/>
</dbReference>
<dbReference type="Pfam" id="PF01957">
    <property type="entry name" value="NfeD"/>
    <property type="match status" value="1"/>
</dbReference>
<evidence type="ECO:0000313" key="7">
    <source>
        <dbReference type="EMBL" id="GIU67316.1"/>
    </source>
</evidence>
<evidence type="ECO:0000256" key="1">
    <source>
        <dbReference type="ARBA" id="ARBA00004141"/>
    </source>
</evidence>
<proteinExistence type="predicted"/>
<feature type="transmembrane region" description="Helical" evidence="5">
    <location>
        <begin position="33"/>
        <end position="51"/>
    </location>
</feature>